<dbReference type="GO" id="GO:0047324">
    <property type="term" value="F:phosphoenolpyruvate-glycerone phosphotransferase activity"/>
    <property type="evidence" value="ECO:0007669"/>
    <property type="project" value="UniProtKB-EC"/>
</dbReference>
<evidence type="ECO:0000313" key="12">
    <source>
        <dbReference type="Proteomes" id="UP000054314"/>
    </source>
</evidence>
<dbReference type="NCBIfam" id="TIGR01003">
    <property type="entry name" value="PTS_HPr_family"/>
    <property type="match status" value="1"/>
</dbReference>
<sequence length="236" mass="22531">MSVALVVVSHSALVAQGCAEMARQMAPDVLVVPVGGLDGGLGTSVAAVADAVDGCLGDGLDVVVLTDLGSAVMAAETAVELLEADAAARVRTPDGPLVEGAVAAAVQAQLGSGPDEVARAATGAVPALGPVLPDGPGAGQGRGRSDVGVGTDAVTVTVTLRSPHGLHARPAALLARAVGATGVPVTVDGVNAASVLALMKLGARDGQELTVAGEGPGAGEAVAAVAELVRAGLADA</sequence>
<evidence type="ECO:0000256" key="2">
    <source>
        <dbReference type="ARBA" id="ARBA00002788"/>
    </source>
</evidence>
<dbReference type="Pfam" id="PF03610">
    <property type="entry name" value="EIIA-man"/>
    <property type="match status" value="1"/>
</dbReference>
<name>A0A0A0C0B2_9CELL</name>
<dbReference type="InterPro" id="IPR035895">
    <property type="entry name" value="HPr-like_sf"/>
</dbReference>
<comment type="catalytic activity">
    <reaction evidence="1">
        <text>dihydroxyacetone + phosphoenolpyruvate = dihydroxyacetone phosphate + pyruvate</text>
        <dbReference type="Rhea" id="RHEA:18381"/>
        <dbReference type="ChEBI" id="CHEBI:15361"/>
        <dbReference type="ChEBI" id="CHEBI:16016"/>
        <dbReference type="ChEBI" id="CHEBI:57642"/>
        <dbReference type="ChEBI" id="CHEBI:58702"/>
        <dbReference type="EC" id="2.7.1.121"/>
    </reaction>
</comment>
<dbReference type="SUPFAM" id="SSF55594">
    <property type="entry name" value="HPr-like"/>
    <property type="match status" value="1"/>
</dbReference>
<dbReference type="PROSITE" id="PS51350">
    <property type="entry name" value="PTS_HPR_DOM"/>
    <property type="match status" value="1"/>
</dbReference>
<evidence type="ECO:0000256" key="5">
    <source>
        <dbReference type="ARBA" id="ARBA00020422"/>
    </source>
</evidence>
<dbReference type="InterPro" id="IPR036662">
    <property type="entry name" value="PTS_EIIA_man-typ_sf"/>
</dbReference>
<dbReference type="InterPro" id="IPR001020">
    <property type="entry name" value="PTS_HPr_His_P_site"/>
</dbReference>
<dbReference type="OrthoDB" id="350754at2"/>
<dbReference type="InterPro" id="IPR004701">
    <property type="entry name" value="PTS_EIIA_man-typ"/>
</dbReference>
<dbReference type="GO" id="GO:0016020">
    <property type="term" value="C:membrane"/>
    <property type="evidence" value="ECO:0007669"/>
    <property type="project" value="InterPro"/>
</dbReference>
<dbReference type="EMBL" id="AXCZ01000090">
    <property type="protein sequence ID" value="KGM12844.1"/>
    <property type="molecule type" value="Genomic_DNA"/>
</dbReference>
<evidence type="ECO:0000256" key="8">
    <source>
        <dbReference type="SAM" id="MobiDB-lite"/>
    </source>
</evidence>
<keyword evidence="11" id="KW-0813">Transport</keyword>
<dbReference type="SUPFAM" id="SSF53062">
    <property type="entry name" value="PTS system fructose IIA component-like"/>
    <property type="match status" value="1"/>
</dbReference>
<evidence type="ECO:0000313" key="11">
    <source>
        <dbReference type="EMBL" id="KGM12844.1"/>
    </source>
</evidence>
<organism evidence="11 12">
    <name type="scientific">Cellulomonas bogoriensis 69B4 = DSM 16987</name>
    <dbReference type="NCBI Taxonomy" id="1386082"/>
    <lineage>
        <taxon>Bacteria</taxon>
        <taxon>Bacillati</taxon>
        <taxon>Actinomycetota</taxon>
        <taxon>Actinomycetes</taxon>
        <taxon>Micrococcales</taxon>
        <taxon>Cellulomonadaceae</taxon>
        <taxon>Cellulomonas</taxon>
    </lineage>
</organism>
<dbReference type="PROSITE" id="PS51096">
    <property type="entry name" value="PTS_EIIA_TYPE_4"/>
    <property type="match status" value="1"/>
</dbReference>
<dbReference type="GO" id="GO:0019563">
    <property type="term" value="P:glycerol catabolic process"/>
    <property type="evidence" value="ECO:0007669"/>
    <property type="project" value="InterPro"/>
</dbReference>
<dbReference type="InterPro" id="IPR012844">
    <property type="entry name" value="DhaM_N"/>
</dbReference>
<dbReference type="Gene3D" id="3.40.50.510">
    <property type="entry name" value="Phosphotransferase system, mannose-type IIA component"/>
    <property type="match status" value="1"/>
</dbReference>
<dbReference type="PANTHER" id="PTHR38594">
    <property type="entry name" value="PEP-DEPENDENT DIHYDROXYACETONE KINASE, PHOSPHORYL DONOR SUBUNIT DHAM"/>
    <property type="match status" value="1"/>
</dbReference>
<dbReference type="Pfam" id="PF00381">
    <property type="entry name" value="PTS-HPr"/>
    <property type="match status" value="1"/>
</dbReference>
<evidence type="ECO:0000259" key="9">
    <source>
        <dbReference type="PROSITE" id="PS51096"/>
    </source>
</evidence>
<evidence type="ECO:0000256" key="3">
    <source>
        <dbReference type="ARBA" id="ARBA00003681"/>
    </source>
</evidence>
<comment type="function">
    <text evidence="3">General (non sugar-specific) component of the phosphoenolpyruvate-dependent sugar phosphotransferase system (sugar PTS). This major carbohydrate active-transport system catalyzes the phosphorylation of incoming sugar substrates concomitantly with their translocation across the cell membrane. The phosphoryl group from phosphoenolpyruvate (PEP) is transferred to the phosphoryl carrier protein HPr by enzyme I. Phospho-HPr then transfers it to the PTS EIIA domain.</text>
</comment>
<dbReference type="NCBIfam" id="TIGR02364">
    <property type="entry name" value="dha_pts"/>
    <property type="match status" value="1"/>
</dbReference>
<dbReference type="Proteomes" id="UP000054314">
    <property type="component" value="Unassembled WGS sequence"/>
</dbReference>
<dbReference type="RefSeq" id="WP_035060602.1">
    <property type="nucleotide sequence ID" value="NZ_AXCZ01000090.1"/>
</dbReference>
<evidence type="ECO:0000256" key="6">
    <source>
        <dbReference type="ARBA" id="ARBA00022679"/>
    </source>
</evidence>
<reference evidence="11 12" key="1">
    <citation type="submission" date="2013-08" db="EMBL/GenBank/DDBJ databases">
        <title>Genome sequencing of Cellulomonas bogoriensis 69B4.</title>
        <authorList>
            <person name="Chen F."/>
            <person name="Li Y."/>
            <person name="Wang G."/>
        </authorList>
    </citation>
    <scope>NUCLEOTIDE SEQUENCE [LARGE SCALE GENOMIC DNA]</scope>
    <source>
        <strain evidence="11 12">69B4</strain>
    </source>
</reference>
<proteinExistence type="predicted"/>
<comment type="subunit">
    <text evidence="7">Homodimer. The dihydroxyacetone kinase complex is composed of a homodimer of DhaM, a homodimer of DhaK and the subunit DhaL.</text>
</comment>
<keyword evidence="11" id="KW-0762">Sugar transport</keyword>
<dbReference type="PANTHER" id="PTHR38594:SF1">
    <property type="entry name" value="PEP-DEPENDENT DIHYDROXYACETONE KINASE, PHOSPHORYL DONOR SUBUNIT DHAM"/>
    <property type="match status" value="1"/>
</dbReference>
<dbReference type="PROSITE" id="PS00369">
    <property type="entry name" value="PTS_HPR_HIS"/>
    <property type="match status" value="1"/>
</dbReference>
<keyword evidence="6" id="KW-0808">Transferase</keyword>
<dbReference type="PRINTS" id="PR00107">
    <property type="entry name" value="PHOSPHOCPHPR"/>
</dbReference>
<evidence type="ECO:0000256" key="7">
    <source>
        <dbReference type="ARBA" id="ARBA00046577"/>
    </source>
</evidence>
<dbReference type="AlphaFoldDB" id="A0A0A0C0B2"/>
<dbReference type="InterPro" id="IPR000032">
    <property type="entry name" value="HPr-like"/>
</dbReference>
<dbReference type="GO" id="GO:0009401">
    <property type="term" value="P:phosphoenolpyruvate-dependent sugar phosphotransferase system"/>
    <property type="evidence" value="ECO:0007669"/>
    <property type="project" value="InterPro"/>
</dbReference>
<keyword evidence="12" id="KW-1185">Reference proteome</keyword>
<feature type="domain" description="PTS EIIA type-4" evidence="9">
    <location>
        <begin position="2"/>
        <end position="128"/>
    </location>
</feature>
<accession>A0A0A0C0B2</accession>
<dbReference type="Gene3D" id="3.30.1340.10">
    <property type="entry name" value="HPr-like"/>
    <property type="match status" value="1"/>
</dbReference>
<evidence type="ECO:0000256" key="1">
    <source>
        <dbReference type="ARBA" id="ARBA00001113"/>
    </source>
</evidence>
<evidence type="ECO:0000259" key="10">
    <source>
        <dbReference type="PROSITE" id="PS51350"/>
    </source>
</evidence>
<comment type="caution">
    <text evidence="11">The sequence shown here is derived from an EMBL/GenBank/DDBJ whole genome shotgun (WGS) entry which is preliminary data.</text>
</comment>
<feature type="region of interest" description="Disordered" evidence="8">
    <location>
        <begin position="128"/>
        <end position="148"/>
    </location>
</feature>
<comment type="function">
    <text evidence="2">Component of the dihydroxyacetone kinase complex, which is responsible for the phosphoenolpyruvate (PEP)-dependent phosphorylation of dihydroxyacetone. DhaM serves as the phosphoryl donor. Is phosphorylated by phosphoenolpyruvate in an EI- and HPr-dependent reaction, and a phosphorelay system on histidine residues finally leads to phosphoryl transfer to DhaL and dihydroxyacetone.</text>
</comment>
<dbReference type="InterPro" id="IPR039643">
    <property type="entry name" value="DhaM"/>
</dbReference>
<gene>
    <name evidence="11" type="ORF">N869_01540</name>
</gene>
<feature type="domain" description="HPr" evidence="10">
    <location>
        <begin position="153"/>
        <end position="236"/>
    </location>
</feature>
<evidence type="ECO:0000256" key="4">
    <source>
        <dbReference type="ARBA" id="ARBA00012095"/>
    </source>
</evidence>
<protein>
    <recommendedName>
        <fullName evidence="5">Phosphocarrier protein HPr</fullName>
        <ecNumber evidence="4">2.7.1.121</ecNumber>
    </recommendedName>
</protein>
<dbReference type="EC" id="2.7.1.121" evidence="4"/>